<evidence type="ECO:0000259" key="3">
    <source>
        <dbReference type="Pfam" id="PF04082"/>
    </source>
</evidence>
<dbReference type="GO" id="GO:0003677">
    <property type="term" value="F:DNA binding"/>
    <property type="evidence" value="ECO:0007669"/>
    <property type="project" value="InterPro"/>
</dbReference>
<dbReference type="Proteomes" id="UP000770015">
    <property type="component" value="Unassembled WGS sequence"/>
</dbReference>
<proteinExistence type="predicted"/>
<name>A0A9P9AGM2_9PEZI</name>
<dbReference type="PANTHER" id="PTHR47425">
    <property type="entry name" value="FARB-RELATED"/>
    <property type="match status" value="1"/>
</dbReference>
<feature type="compositionally biased region" description="Basic and acidic residues" evidence="2">
    <location>
        <begin position="490"/>
        <end position="507"/>
    </location>
</feature>
<evidence type="ECO:0000313" key="4">
    <source>
        <dbReference type="EMBL" id="KAH6697413.1"/>
    </source>
</evidence>
<dbReference type="GO" id="GO:0008270">
    <property type="term" value="F:zinc ion binding"/>
    <property type="evidence" value="ECO:0007669"/>
    <property type="project" value="InterPro"/>
</dbReference>
<evidence type="ECO:0000256" key="1">
    <source>
        <dbReference type="ARBA" id="ARBA00023242"/>
    </source>
</evidence>
<keyword evidence="1" id="KW-0539">Nucleus</keyword>
<accession>A0A9P9AGM2</accession>
<feature type="domain" description="Xylanolytic transcriptional activator regulatory" evidence="3">
    <location>
        <begin position="2"/>
        <end position="176"/>
    </location>
</feature>
<dbReference type="InterPro" id="IPR007219">
    <property type="entry name" value="XnlR_reg_dom"/>
</dbReference>
<dbReference type="EMBL" id="JAGSXJ010000001">
    <property type="protein sequence ID" value="KAH6697413.1"/>
    <property type="molecule type" value="Genomic_DNA"/>
</dbReference>
<protein>
    <recommendedName>
        <fullName evidence="3">Xylanolytic transcriptional activator regulatory domain-containing protein</fullName>
    </recommendedName>
</protein>
<sequence length="587" mass="65171">MRQYFTHIQPMLPMLSETDFWEAFTTPTPHESKMSSLLLVQSMLFAACSTVSSSTLAQLGYSSTRQTRASFYRKAKLLYDMGVETSAMATAQAALLLTFWNPPSRADLKPNTMWLMIATENAKKAKADRYAESADAPMADPAKGSQLRRLWWCCIIRDRILPLGLRRSPQITSAHFDLEKNMETGYKDLQAEILRSKMHSEATLKTLAIIIERVVKLSVILTDVLLLAFPLKGAAHPDEIPQSQMKRCKAALLSWYETTPREIGDKSIAMRDPAAALHHAVMHIYFHWANIVMSHLGIRRAGIIQPRASQRRCIIEAQKEAQKSTVSIVENVHLLNELGLAEKLPITIAAFVAFPLAVHVFEATCSDMFVSKPRTAAERPLFRQRLSALVKAMKALHAQYDGVEEVVRNIRRIVDYVRLKSNNGEASDKGISSGQLFSDVALELRVSLAIDWSLSSGRPADGSDFTAYLGETFQPSPTAASEDAPTTPPDIRDIHEASTDGASDERATVSQQGGADWTASVPPLMADDTTSTWSNLYLPLQQYCFEPLEGDACPAEGYAEDPDIERMIDDILGDPGRAYFDDLFLPT</sequence>
<evidence type="ECO:0000313" key="5">
    <source>
        <dbReference type="Proteomes" id="UP000770015"/>
    </source>
</evidence>
<dbReference type="AlphaFoldDB" id="A0A9P9AGM2"/>
<dbReference type="CDD" id="cd12148">
    <property type="entry name" value="fungal_TF_MHR"/>
    <property type="match status" value="1"/>
</dbReference>
<dbReference type="InterPro" id="IPR052761">
    <property type="entry name" value="Fungal_Detox/Toxin_TFs"/>
</dbReference>
<dbReference type="OrthoDB" id="5121955at2759"/>
<dbReference type="PANTHER" id="PTHR47425:SF2">
    <property type="entry name" value="FARB-RELATED"/>
    <property type="match status" value="1"/>
</dbReference>
<reference evidence="4" key="1">
    <citation type="journal article" date="2021" name="Nat. Commun.">
        <title>Genetic determinants of endophytism in the Arabidopsis root mycobiome.</title>
        <authorList>
            <person name="Mesny F."/>
            <person name="Miyauchi S."/>
            <person name="Thiergart T."/>
            <person name="Pickel B."/>
            <person name="Atanasova L."/>
            <person name="Karlsson M."/>
            <person name="Huettel B."/>
            <person name="Barry K.W."/>
            <person name="Haridas S."/>
            <person name="Chen C."/>
            <person name="Bauer D."/>
            <person name="Andreopoulos W."/>
            <person name="Pangilinan J."/>
            <person name="LaButti K."/>
            <person name="Riley R."/>
            <person name="Lipzen A."/>
            <person name="Clum A."/>
            <person name="Drula E."/>
            <person name="Henrissat B."/>
            <person name="Kohler A."/>
            <person name="Grigoriev I.V."/>
            <person name="Martin F.M."/>
            <person name="Hacquard S."/>
        </authorList>
    </citation>
    <scope>NUCLEOTIDE SEQUENCE</scope>
    <source>
        <strain evidence="4">MPI-SDFR-AT-0117</strain>
    </source>
</reference>
<keyword evidence="5" id="KW-1185">Reference proteome</keyword>
<dbReference type="Pfam" id="PF04082">
    <property type="entry name" value="Fungal_trans"/>
    <property type="match status" value="1"/>
</dbReference>
<feature type="region of interest" description="Disordered" evidence="2">
    <location>
        <begin position="465"/>
        <end position="523"/>
    </location>
</feature>
<organism evidence="4 5">
    <name type="scientific">Plectosphaerella plurivora</name>
    <dbReference type="NCBI Taxonomy" id="936078"/>
    <lineage>
        <taxon>Eukaryota</taxon>
        <taxon>Fungi</taxon>
        <taxon>Dikarya</taxon>
        <taxon>Ascomycota</taxon>
        <taxon>Pezizomycotina</taxon>
        <taxon>Sordariomycetes</taxon>
        <taxon>Hypocreomycetidae</taxon>
        <taxon>Glomerellales</taxon>
        <taxon>Plectosphaerellaceae</taxon>
        <taxon>Plectosphaerella</taxon>
    </lineage>
</organism>
<evidence type="ECO:0000256" key="2">
    <source>
        <dbReference type="SAM" id="MobiDB-lite"/>
    </source>
</evidence>
<comment type="caution">
    <text evidence="4">The sequence shown here is derived from an EMBL/GenBank/DDBJ whole genome shotgun (WGS) entry which is preliminary data.</text>
</comment>
<dbReference type="GO" id="GO:0006351">
    <property type="term" value="P:DNA-templated transcription"/>
    <property type="evidence" value="ECO:0007669"/>
    <property type="project" value="InterPro"/>
</dbReference>
<gene>
    <name evidence="4" type="ORF">F5X68DRAFT_226788</name>
</gene>